<dbReference type="InterPro" id="IPR004013">
    <property type="entry name" value="PHP_dom"/>
</dbReference>
<organism evidence="2 3">
    <name type="scientific">Candidatus Enterococcus murrayae</name>
    <dbReference type="NCBI Taxonomy" id="2815321"/>
    <lineage>
        <taxon>Bacteria</taxon>
        <taxon>Bacillati</taxon>
        <taxon>Bacillota</taxon>
        <taxon>Bacilli</taxon>
        <taxon>Lactobacillales</taxon>
        <taxon>Enterococcaceae</taxon>
        <taxon>Enterococcus</taxon>
    </lineage>
</organism>
<dbReference type="Pfam" id="PF02811">
    <property type="entry name" value="PHP"/>
    <property type="match status" value="1"/>
</dbReference>
<evidence type="ECO:0000313" key="2">
    <source>
        <dbReference type="EMBL" id="MBO0453494.1"/>
    </source>
</evidence>
<protein>
    <submittedName>
        <fullName evidence="2">PHP domain-containing protein</fullName>
    </submittedName>
</protein>
<dbReference type="SUPFAM" id="SSF89550">
    <property type="entry name" value="PHP domain-like"/>
    <property type="match status" value="1"/>
</dbReference>
<dbReference type="Gene3D" id="1.10.150.650">
    <property type="match status" value="1"/>
</dbReference>
<keyword evidence="3" id="KW-1185">Reference proteome</keyword>
<proteinExistence type="predicted"/>
<sequence>MKADLHVHSCYSDGTLTPGELVSLAVKNKISDIAVVDHDTFAGISELKEVFSQAPVNYIEGIEISAFDFKRNRKVHILGYAVQDPVYIEELCTPLLERRTANTLKQVKKIQSVGYEIELEEVIKKAQNATAVYKQHVMAVLIDKGYETTIYGPLYQALFKNNGVAEMDIEYIDVFKAIEAVKLGGGLAVVAHPGQLDSYDLIEELVSFGLDGIEKYHPDHNLKDQRRVQQLLDKYQLKCFGGSDFHGAYGPDFFGDCQIDNTQEFPEVLRLSSYVN</sequence>
<name>A0ABS3HKM8_9ENTE</name>
<evidence type="ECO:0000313" key="3">
    <source>
        <dbReference type="Proteomes" id="UP000664495"/>
    </source>
</evidence>
<reference evidence="2 3" key="1">
    <citation type="submission" date="2021-03" db="EMBL/GenBank/DDBJ databases">
        <title>Enterococcal diversity collection.</title>
        <authorList>
            <person name="Gilmore M.S."/>
            <person name="Schwartzman J."/>
            <person name="Van Tyne D."/>
            <person name="Martin M."/>
            <person name="Earl A.M."/>
            <person name="Manson A.L."/>
            <person name="Straub T."/>
            <person name="Salamzade R."/>
            <person name="Saavedra J."/>
            <person name="Lebreton F."/>
            <person name="Prichula J."/>
            <person name="Schaufler K."/>
            <person name="Gaca A."/>
            <person name="Sgardioli B."/>
            <person name="Wagenaar J."/>
            <person name="Strong T."/>
        </authorList>
    </citation>
    <scope>NUCLEOTIDE SEQUENCE [LARGE SCALE GENOMIC DNA]</scope>
    <source>
        <strain evidence="2 3">MJM16</strain>
    </source>
</reference>
<dbReference type="Proteomes" id="UP000664495">
    <property type="component" value="Unassembled WGS sequence"/>
</dbReference>
<dbReference type="InterPro" id="IPR003141">
    <property type="entry name" value="Pol/His_phosphatase_N"/>
</dbReference>
<accession>A0ABS3HKM8</accession>
<dbReference type="PANTHER" id="PTHR42924">
    <property type="entry name" value="EXONUCLEASE"/>
    <property type="match status" value="1"/>
</dbReference>
<dbReference type="SMART" id="SM00481">
    <property type="entry name" value="POLIIIAc"/>
    <property type="match status" value="1"/>
</dbReference>
<dbReference type="Gene3D" id="3.20.20.140">
    <property type="entry name" value="Metal-dependent hydrolases"/>
    <property type="match status" value="1"/>
</dbReference>
<dbReference type="CDD" id="cd07438">
    <property type="entry name" value="PHP_HisPPase_AMP"/>
    <property type="match status" value="1"/>
</dbReference>
<gene>
    <name evidence="2" type="ORF">JZO85_14610</name>
</gene>
<evidence type="ECO:0000259" key="1">
    <source>
        <dbReference type="SMART" id="SM00481"/>
    </source>
</evidence>
<dbReference type="InterPro" id="IPR016195">
    <property type="entry name" value="Pol/histidinol_Pase-like"/>
</dbReference>
<comment type="caution">
    <text evidence="2">The sequence shown here is derived from an EMBL/GenBank/DDBJ whole genome shotgun (WGS) entry which is preliminary data.</text>
</comment>
<feature type="domain" description="Polymerase/histidinol phosphatase N-terminal" evidence="1">
    <location>
        <begin position="3"/>
        <end position="68"/>
    </location>
</feature>
<dbReference type="EMBL" id="JAFLVR010000035">
    <property type="protein sequence ID" value="MBO0453494.1"/>
    <property type="molecule type" value="Genomic_DNA"/>
</dbReference>
<dbReference type="InterPro" id="IPR052018">
    <property type="entry name" value="PHP_domain"/>
</dbReference>
<dbReference type="PANTHER" id="PTHR42924:SF3">
    <property type="entry name" value="POLYMERASE_HISTIDINOL PHOSPHATASE N-TERMINAL DOMAIN-CONTAINING PROTEIN"/>
    <property type="match status" value="1"/>
</dbReference>
<dbReference type="RefSeq" id="WP_207109266.1">
    <property type="nucleotide sequence ID" value="NZ_JAFLVR010000035.1"/>
</dbReference>